<feature type="region of interest" description="Disordered" evidence="8">
    <location>
        <begin position="163"/>
        <end position="208"/>
    </location>
</feature>
<feature type="compositionally biased region" description="Basic and acidic residues" evidence="8">
    <location>
        <begin position="197"/>
        <end position="206"/>
    </location>
</feature>
<feature type="compositionally biased region" description="Polar residues" evidence="8">
    <location>
        <begin position="165"/>
        <end position="188"/>
    </location>
</feature>
<dbReference type="Pfam" id="PF13532">
    <property type="entry name" value="2OG-FeII_Oxy_2"/>
    <property type="match status" value="1"/>
</dbReference>
<evidence type="ECO:0000256" key="3">
    <source>
        <dbReference type="ARBA" id="ARBA00022723"/>
    </source>
</evidence>
<dbReference type="InterPro" id="IPR032862">
    <property type="entry name" value="ALKBH6"/>
</dbReference>
<dbReference type="InterPro" id="IPR027450">
    <property type="entry name" value="AlkB-like"/>
</dbReference>
<evidence type="ECO:0000256" key="1">
    <source>
        <dbReference type="ARBA" id="ARBA00004123"/>
    </source>
</evidence>
<keyword evidence="11" id="KW-1185">Reference proteome</keyword>
<organism evidence="11">
    <name type="scientific">Salpingoeca rosetta (strain ATCC 50818 / BSB-021)</name>
    <dbReference type="NCBI Taxonomy" id="946362"/>
    <lineage>
        <taxon>Eukaryota</taxon>
        <taxon>Choanoflagellata</taxon>
        <taxon>Craspedida</taxon>
        <taxon>Salpingoecidae</taxon>
        <taxon>Salpingoeca</taxon>
    </lineage>
</organism>
<proteinExistence type="inferred from homology"/>
<dbReference type="GO" id="GO:0046872">
    <property type="term" value="F:metal ion binding"/>
    <property type="evidence" value="ECO:0007669"/>
    <property type="project" value="UniProtKB-KW"/>
</dbReference>
<dbReference type="PANTHER" id="PTHR46030">
    <property type="entry name" value="ALPHA-KETOGLUTARATE-DEPENDENT DIOXYGENASE ALKB HOMOLOG 6"/>
    <property type="match status" value="1"/>
</dbReference>
<evidence type="ECO:0000313" key="10">
    <source>
        <dbReference type="EMBL" id="EGD76974.1"/>
    </source>
</evidence>
<name>F2UJ26_SALR5</name>
<dbReference type="PANTHER" id="PTHR46030:SF1">
    <property type="entry name" value="ALPHA-KETOGLUTARATE-DEPENDENT DIOXYGENASE ALKB HOMOLOG 6"/>
    <property type="match status" value="1"/>
</dbReference>
<dbReference type="SUPFAM" id="SSF51197">
    <property type="entry name" value="Clavaminate synthase-like"/>
    <property type="match status" value="1"/>
</dbReference>
<feature type="compositionally biased region" description="Low complexity" evidence="8">
    <location>
        <begin position="458"/>
        <end position="467"/>
    </location>
</feature>
<dbReference type="Proteomes" id="UP000007799">
    <property type="component" value="Unassembled WGS sequence"/>
</dbReference>
<dbReference type="PROSITE" id="PS51471">
    <property type="entry name" value="FE2OG_OXY"/>
    <property type="match status" value="1"/>
</dbReference>
<keyword evidence="7" id="KW-0539">Nucleus</keyword>
<evidence type="ECO:0000256" key="8">
    <source>
        <dbReference type="SAM" id="MobiDB-lite"/>
    </source>
</evidence>
<sequence length="589" mass="64219">MTTTTVVVGGGLEQHRRVPGLDEVFYIPNFISDEDAQRVLDNIYAAPKPKWVHLKNRRLQNWGAPEEPATSELGRSSVAKRSDKCMLEQPLPSWLSPWTKTVSDLGIFGEDRLQANHVLINEYEPGQGIMPHEDGPLYVPTIATISLGSHTVLNFYDKQQRSDTKTANYDGNNASEPGNDDSLPQRTASDPALAAGEGDHDAHDTPNHTTTPIARLLLERNSLVITRGHLYTVLHGIDEVDHDVIPMPHARDAADAPLAMDCGATHAGCGFANLQLADEQGGCGDMWVYQVTDPNILNLTTSSATTTNDGDDDIVLAYALHCSPFHLPSNLPTAIDMESDAVRAALTEEPFPLCRDERTDEHRAREFVYSLCGPVDMVKECKQRIDRFLQERVRTLTLALSGSTSVDVDAIQDLCDSQGVYMRVLLSDPSYTLLLHGDADAVESVRCDIVSTCNASSPPTTSVVGSPRMQRAHPPSSAPTRHGGYTHHQAGLHAYPHTASSADTDGAMMAAMAVEQLHAVTVDSATPDTFDAFLALAQTVPGYYDCSQDIEGEDDATTFVFRFQSREGAWQMHTLCNSLKRCELGVATS</sequence>
<evidence type="ECO:0000256" key="7">
    <source>
        <dbReference type="ARBA" id="ARBA00023242"/>
    </source>
</evidence>
<evidence type="ECO:0000256" key="5">
    <source>
        <dbReference type="ARBA" id="ARBA00023002"/>
    </source>
</evidence>
<comment type="similarity">
    <text evidence="2">Belongs to the alkB family.</text>
</comment>
<evidence type="ECO:0000259" key="9">
    <source>
        <dbReference type="PROSITE" id="PS51471"/>
    </source>
</evidence>
<dbReference type="OrthoDB" id="412814at2759"/>
<dbReference type="AlphaFoldDB" id="F2UJ26"/>
<keyword evidence="4" id="KW-0223">Dioxygenase</keyword>
<dbReference type="GO" id="GO:0005634">
    <property type="term" value="C:nucleus"/>
    <property type="evidence" value="ECO:0007669"/>
    <property type="project" value="UniProtKB-SubCell"/>
</dbReference>
<evidence type="ECO:0000256" key="4">
    <source>
        <dbReference type="ARBA" id="ARBA00022964"/>
    </source>
</evidence>
<dbReference type="GO" id="GO:0051213">
    <property type="term" value="F:dioxygenase activity"/>
    <property type="evidence" value="ECO:0007669"/>
    <property type="project" value="UniProtKB-KW"/>
</dbReference>
<dbReference type="InterPro" id="IPR037151">
    <property type="entry name" value="AlkB-like_sf"/>
</dbReference>
<feature type="region of interest" description="Disordered" evidence="8">
    <location>
        <begin position="458"/>
        <end position="486"/>
    </location>
</feature>
<evidence type="ECO:0000256" key="2">
    <source>
        <dbReference type="ARBA" id="ARBA00007879"/>
    </source>
</evidence>
<evidence type="ECO:0000313" key="11">
    <source>
        <dbReference type="Proteomes" id="UP000007799"/>
    </source>
</evidence>
<dbReference type="GeneID" id="16071377"/>
<accession>F2UJ26</accession>
<dbReference type="Gene3D" id="2.60.120.590">
    <property type="entry name" value="Alpha-ketoglutarate-dependent dioxygenase AlkB-like"/>
    <property type="match status" value="1"/>
</dbReference>
<dbReference type="InterPro" id="IPR005123">
    <property type="entry name" value="Oxoglu/Fe-dep_dioxygenase_dom"/>
</dbReference>
<keyword evidence="5" id="KW-0560">Oxidoreductase</keyword>
<keyword evidence="6" id="KW-0408">Iron</keyword>
<comment type="subcellular location">
    <subcellularLocation>
        <location evidence="1">Nucleus</location>
    </subcellularLocation>
</comment>
<dbReference type="KEGG" id="sre:PTSG_07317"/>
<gene>
    <name evidence="10" type="ORF">PTSG_07317</name>
</gene>
<feature type="domain" description="Fe2OG dioxygenase" evidence="9">
    <location>
        <begin position="114"/>
        <end position="230"/>
    </location>
</feature>
<reference evidence="10" key="1">
    <citation type="submission" date="2009-08" db="EMBL/GenBank/DDBJ databases">
        <title>Annotation of Salpingoeca rosetta.</title>
        <authorList>
            <consortium name="The Broad Institute Genome Sequencing Platform"/>
            <person name="Russ C."/>
            <person name="Cuomo C."/>
            <person name="Burger G."/>
            <person name="Gray M.W."/>
            <person name="Holland P.W.H."/>
            <person name="King N."/>
            <person name="Lang F.B.F."/>
            <person name="Roger A.J."/>
            <person name="Ruiz-Trillo I."/>
            <person name="Young S.K."/>
            <person name="Zeng Q."/>
            <person name="Gargeya S."/>
            <person name="Alvarado L."/>
            <person name="Berlin A."/>
            <person name="Chapman S.B."/>
            <person name="Chen Z."/>
            <person name="Freedman E."/>
            <person name="Gellesch M."/>
            <person name="Goldberg J."/>
            <person name="Griggs A."/>
            <person name="Gujja S."/>
            <person name="Heilman E."/>
            <person name="Heiman D."/>
            <person name="Howarth C."/>
            <person name="Mehta T."/>
            <person name="Neiman D."/>
            <person name="Pearson M."/>
            <person name="Roberts A."/>
            <person name="Saif S."/>
            <person name="Shea T."/>
            <person name="Shenoy N."/>
            <person name="Sisk P."/>
            <person name="Stolte C."/>
            <person name="Sykes S."/>
            <person name="White J."/>
            <person name="Yandava C."/>
            <person name="Haas B."/>
            <person name="Nusbaum C."/>
            <person name="Birren B."/>
        </authorList>
    </citation>
    <scope>NUCLEOTIDE SEQUENCE [LARGE SCALE GENOMIC DNA]</scope>
    <source>
        <strain evidence="10">ATCC 50818</strain>
    </source>
</reference>
<evidence type="ECO:0000256" key="6">
    <source>
        <dbReference type="ARBA" id="ARBA00023004"/>
    </source>
</evidence>
<dbReference type="InParanoid" id="F2UJ26"/>
<dbReference type="RefSeq" id="XP_004990814.1">
    <property type="nucleotide sequence ID" value="XM_004990757.1"/>
</dbReference>
<keyword evidence="3" id="KW-0479">Metal-binding</keyword>
<protein>
    <submittedName>
        <fullName evidence="10">Alkbh6 protein</fullName>
    </submittedName>
</protein>
<dbReference type="eggNOG" id="KOG3200">
    <property type="taxonomic scope" value="Eukaryota"/>
</dbReference>
<dbReference type="STRING" id="946362.F2UJ26"/>
<dbReference type="EMBL" id="GL832976">
    <property type="protein sequence ID" value="EGD76974.1"/>
    <property type="molecule type" value="Genomic_DNA"/>
</dbReference>